<dbReference type="RefSeq" id="WP_043860526.1">
    <property type="nucleotide sequence ID" value="NZ_RJUR01000011.1"/>
</dbReference>
<keyword evidence="1" id="KW-1133">Transmembrane helix</keyword>
<accession>A0A9X8EK45</accession>
<feature type="transmembrane region" description="Helical" evidence="1">
    <location>
        <begin position="149"/>
        <end position="168"/>
    </location>
</feature>
<comment type="caution">
    <text evidence="3">The sequence shown here is derived from an EMBL/GenBank/DDBJ whole genome shotgun (WGS) entry which is preliminary data.</text>
</comment>
<dbReference type="Proteomes" id="UP000269115">
    <property type="component" value="Unassembled WGS sequence"/>
</dbReference>
<proteinExistence type="predicted"/>
<feature type="transmembrane region" description="Helical" evidence="1">
    <location>
        <begin position="12"/>
        <end position="30"/>
    </location>
</feature>
<evidence type="ECO:0000313" key="4">
    <source>
        <dbReference type="Proteomes" id="UP000269115"/>
    </source>
</evidence>
<dbReference type="PANTHER" id="PTHR22911">
    <property type="entry name" value="ACYL-MALONYL CONDENSING ENZYME-RELATED"/>
    <property type="match status" value="1"/>
</dbReference>
<feature type="transmembrane region" description="Helical" evidence="1">
    <location>
        <begin position="209"/>
        <end position="231"/>
    </location>
</feature>
<feature type="domain" description="EamA" evidence="2">
    <location>
        <begin position="11"/>
        <end position="139"/>
    </location>
</feature>
<dbReference type="EMBL" id="RJUR01000011">
    <property type="protein sequence ID" value="ROQ53428.1"/>
    <property type="molecule type" value="Genomic_DNA"/>
</dbReference>
<evidence type="ECO:0000256" key="1">
    <source>
        <dbReference type="SAM" id="Phobius"/>
    </source>
</evidence>
<feature type="domain" description="EamA" evidence="2">
    <location>
        <begin position="151"/>
        <end position="281"/>
    </location>
</feature>
<gene>
    <name evidence="3" type="ORF">EDF85_1186</name>
</gene>
<sequence length="294" mass="30918">MNARSRGTLEMVTAMCISGTVGWFVVQSGQSPSSMVFWRCLFGAAVMALACWALGVFGTLRPTRAQWGWMLLGGVALACNWLLLFSAYSQASIAVATVVYHTQPFMLVGLGVLLFGERISASGAGWLGLAFVGMLLIVTAKTGAAGENYLMGVMLALASALLYAIAAIIAKRLQGVPPHLIVLVQLLVGAAMLWPWAQVPDMTAQPQAWAYLLTIGAVHTGLMSTLLYGAIQKLPTALIGALSFLYPAVAILVDWLAFDHPLSGLQAAGALAILLAAAGMNLGWRLGSKPALNT</sequence>
<evidence type="ECO:0000313" key="3">
    <source>
        <dbReference type="EMBL" id="ROQ53428.1"/>
    </source>
</evidence>
<dbReference type="InterPro" id="IPR000620">
    <property type="entry name" value="EamA_dom"/>
</dbReference>
<keyword evidence="1" id="KW-0472">Membrane</keyword>
<feature type="transmembrane region" description="Helical" evidence="1">
    <location>
        <begin position="69"/>
        <end position="88"/>
    </location>
</feature>
<feature type="transmembrane region" description="Helical" evidence="1">
    <location>
        <begin position="238"/>
        <end position="258"/>
    </location>
</feature>
<dbReference type="InterPro" id="IPR037185">
    <property type="entry name" value="EmrE-like"/>
</dbReference>
<feature type="transmembrane region" description="Helical" evidence="1">
    <location>
        <begin position="36"/>
        <end position="57"/>
    </location>
</feature>
<name>A0A9X8EK45_PSEPU</name>
<dbReference type="GO" id="GO:0016020">
    <property type="term" value="C:membrane"/>
    <property type="evidence" value="ECO:0007669"/>
    <property type="project" value="InterPro"/>
</dbReference>
<evidence type="ECO:0000259" key="2">
    <source>
        <dbReference type="Pfam" id="PF00892"/>
    </source>
</evidence>
<dbReference type="SUPFAM" id="SSF103481">
    <property type="entry name" value="Multidrug resistance efflux transporter EmrE"/>
    <property type="match status" value="2"/>
</dbReference>
<reference evidence="3 4" key="1">
    <citation type="submission" date="2018-11" db="EMBL/GenBank/DDBJ databases">
        <title>Genomic analyses of the natural microbiome of Caenorhabditis elegans.</title>
        <authorList>
            <person name="Samuel B."/>
        </authorList>
    </citation>
    <scope>NUCLEOTIDE SEQUENCE [LARGE SCALE GENOMIC DNA]</scope>
    <source>
        <strain evidence="3 4">BIGb0473</strain>
    </source>
</reference>
<protein>
    <submittedName>
        <fullName evidence="3">Threonine/homoserine efflux transporter RhtA</fullName>
    </submittedName>
</protein>
<dbReference type="PANTHER" id="PTHR22911:SF102">
    <property type="entry name" value="MEMBRANE PROTEIN"/>
    <property type="match status" value="1"/>
</dbReference>
<dbReference type="OrthoDB" id="9814238at2"/>
<feature type="transmembrane region" description="Helical" evidence="1">
    <location>
        <begin position="94"/>
        <end position="116"/>
    </location>
</feature>
<keyword evidence="1" id="KW-0812">Transmembrane</keyword>
<feature type="transmembrane region" description="Helical" evidence="1">
    <location>
        <begin position="180"/>
        <end position="197"/>
    </location>
</feature>
<dbReference type="AlphaFoldDB" id="A0A9X8EK45"/>
<feature type="transmembrane region" description="Helical" evidence="1">
    <location>
        <begin position="123"/>
        <end position="143"/>
    </location>
</feature>
<organism evidence="3 4">
    <name type="scientific">Pseudomonas putida</name>
    <name type="common">Arthrobacter siderocapsulatus</name>
    <dbReference type="NCBI Taxonomy" id="303"/>
    <lineage>
        <taxon>Bacteria</taxon>
        <taxon>Pseudomonadati</taxon>
        <taxon>Pseudomonadota</taxon>
        <taxon>Gammaproteobacteria</taxon>
        <taxon>Pseudomonadales</taxon>
        <taxon>Pseudomonadaceae</taxon>
        <taxon>Pseudomonas</taxon>
    </lineage>
</organism>
<dbReference type="Pfam" id="PF00892">
    <property type="entry name" value="EamA"/>
    <property type="match status" value="2"/>
</dbReference>
<feature type="transmembrane region" description="Helical" evidence="1">
    <location>
        <begin position="264"/>
        <end position="284"/>
    </location>
</feature>